<dbReference type="PROSITE" id="PS50076">
    <property type="entry name" value="DNAJ_2"/>
    <property type="match status" value="1"/>
</dbReference>
<dbReference type="PROSITE" id="PS00636">
    <property type="entry name" value="DNAJ_1"/>
    <property type="match status" value="1"/>
</dbReference>
<keyword evidence="4" id="KW-1185">Reference proteome</keyword>
<protein>
    <submittedName>
        <fullName evidence="3">Curved DNA-binding protein CbpA</fullName>
    </submittedName>
</protein>
<gene>
    <name evidence="3" type="ORF">GGQ72_000649</name>
</gene>
<accession>A0A7W6PNQ1</accession>
<evidence type="ECO:0000256" key="1">
    <source>
        <dbReference type="ARBA" id="ARBA00023186"/>
    </source>
</evidence>
<sequence>MTQYERVTLENLAPGGTVIDPYKMLGVARDADGAAIKTAYRSRAKTAHPDAGGDVDAFSKLTASYELLLDPVRRKVYDDTGYDPQLTDSKDLEGLLVLDTLVNEIILDERAPGSFDPIAAMRRKLTDRIVNTRFHILELERHRGRIRNHMDRMGRRPDSDVIGRMLTARCDTIADAITKAEGEIKVIEQAYSMLDGYTYELEVELPKAAE</sequence>
<dbReference type="InterPro" id="IPR001623">
    <property type="entry name" value="DnaJ_domain"/>
</dbReference>
<keyword evidence="1" id="KW-0143">Chaperone</keyword>
<feature type="domain" description="J" evidence="2">
    <location>
        <begin position="20"/>
        <end position="81"/>
    </location>
</feature>
<evidence type="ECO:0000259" key="2">
    <source>
        <dbReference type="PROSITE" id="PS50076"/>
    </source>
</evidence>
<reference evidence="3 4" key="1">
    <citation type="submission" date="2020-08" db="EMBL/GenBank/DDBJ databases">
        <title>Genomic Encyclopedia of Type Strains, Phase IV (KMG-IV): sequencing the most valuable type-strain genomes for metagenomic binning, comparative biology and taxonomic classification.</title>
        <authorList>
            <person name="Goeker M."/>
        </authorList>
    </citation>
    <scope>NUCLEOTIDE SEQUENCE [LARGE SCALE GENOMIC DNA]</scope>
    <source>
        <strain evidence="3 4">DSM 29514</strain>
    </source>
</reference>
<dbReference type="CDD" id="cd06257">
    <property type="entry name" value="DnaJ"/>
    <property type="match status" value="1"/>
</dbReference>
<keyword evidence="3" id="KW-0238">DNA-binding</keyword>
<dbReference type="InterPro" id="IPR036869">
    <property type="entry name" value="J_dom_sf"/>
</dbReference>
<dbReference type="InterPro" id="IPR018253">
    <property type="entry name" value="DnaJ_domain_CS"/>
</dbReference>
<dbReference type="PRINTS" id="PR00625">
    <property type="entry name" value="JDOMAIN"/>
</dbReference>
<dbReference type="SMART" id="SM00271">
    <property type="entry name" value="DnaJ"/>
    <property type="match status" value="1"/>
</dbReference>
<dbReference type="EMBL" id="JACIEC010000001">
    <property type="protein sequence ID" value="MBB4142150.1"/>
    <property type="molecule type" value="Genomic_DNA"/>
</dbReference>
<evidence type="ECO:0000313" key="3">
    <source>
        <dbReference type="EMBL" id="MBB4142150.1"/>
    </source>
</evidence>
<dbReference type="GO" id="GO:0005737">
    <property type="term" value="C:cytoplasm"/>
    <property type="evidence" value="ECO:0007669"/>
    <property type="project" value="TreeGrafter"/>
</dbReference>
<dbReference type="PANTHER" id="PTHR43096:SF52">
    <property type="entry name" value="DNAJ HOMOLOG 1, MITOCHONDRIAL-RELATED"/>
    <property type="match status" value="1"/>
</dbReference>
<dbReference type="GO" id="GO:0003677">
    <property type="term" value="F:DNA binding"/>
    <property type="evidence" value="ECO:0007669"/>
    <property type="project" value="UniProtKB-KW"/>
</dbReference>
<organism evidence="3 4">
    <name type="scientific">Rhizobium rhizoryzae</name>
    <dbReference type="NCBI Taxonomy" id="451876"/>
    <lineage>
        <taxon>Bacteria</taxon>
        <taxon>Pseudomonadati</taxon>
        <taxon>Pseudomonadota</taxon>
        <taxon>Alphaproteobacteria</taxon>
        <taxon>Hyphomicrobiales</taxon>
        <taxon>Rhizobiaceae</taxon>
        <taxon>Rhizobium/Agrobacterium group</taxon>
        <taxon>Rhizobium</taxon>
    </lineage>
</organism>
<comment type="caution">
    <text evidence="3">The sequence shown here is derived from an EMBL/GenBank/DDBJ whole genome shotgun (WGS) entry which is preliminary data.</text>
</comment>
<dbReference type="PANTHER" id="PTHR43096">
    <property type="entry name" value="DNAJ HOMOLOG 1, MITOCHONDRIAL-RELATED"/>
    <property type="match status" value="1"/>
</dbReference>
<dbReference type="GO" id="GO:0051082">
    <property type="term" value="F:unfolded protein binding"/>
    <property type="evidence" value="ECO:0007669"/>
    <property type="project" value="TreeGrafter"/>
</dbReference>
<dbReference type="SUPFAM" id="SSF46565">
    <property type="entry name" value="Chaperone J-domain"/>
    <property type="match status" value="1"/>
</dbReference>
<dbReference type="GO" id="GO:0042026">
    <property type="term" value="P:protein refolding"/>
    <property type="evidence" value="ECO:0007669"/>
    <property type="project" value="TreeGrafter"/>
</dbReference>
<dbReference type="Pfam" id="PF00226">
    <property type="entry name" value="DnaJ"/>
    <property type="match status" value="1"/>
</dbReference>
<dbReference type="Proteomes" id="UP000519897">
    <property type="component" value="Unassembled WGS sequence"/>
</dbReference>
<dbReference type="AlphaFoldDB" id="A0A7W6PNQ1"/>
<name>A0A7W6PNQ1_9HYPH</name>
<evidence type="ECO:0000313" key="4">
    <source>
        <dbReference type="Proteomes" id="UP000519897"/>
    </source>
</evidence>
<dbReference type="Gene3D" id="1.10.287.110">
    <property type="entry name" value="DnaJ domain"/>
    <property type="match status" value="1"/>
</dbReference>
<proteinExistence type="predicted"/>